<evidence type="ECO:0000256" key="5">
    <source>
        <dbReference type="ARBA" id="ARBA00023235"/>
    </source>
</evidence>
<proteinExistence type="predicted"/>
<dbReference type="PANTHER" id="PTHR47245:SF1">
    <property type="entry name" value="FOLDASE PROTEIN PRSA"/>
    <property type="match status" value="1"/>
</dbReference>
<comment type="caution">
    <text evidence="9">The sequence shown here is derived from an EMBL/GenBank/DDBJ whole genome shotgun (WGS) entry which is preliminary data.</text>
</comment>
<evidence type="ECO:0000256" key="7">
    <source>
        <dbReference type="SAM" id="Phobius"/>
    </source>
</evidence>
<accession>A0A412PEE9</accession>
<dbReference type="PROSITE" id="PS50198">
    <property type="entry name" value="PPIC_PPIASE_2"/>
    <property type="match status" value="1"/>
</dbReference>
<keyword evidence="4 6" id="KW-0697">Rotamase</keyword>
<name>A0A412PEE9_9FIRM</name>
<dbReference type="InterPro" id="IPR046357">
    <property type="entry name" value="PPIase_dom_sf"/>
</dbReference>
<dbReference type="AlphaFoldDB" id="A0A412PEE9"/>
<dbReference type="InterPro" id="IPR000297">
    <property type="entry name" value="PPIase_PpiC"/>
</dbReference>
<keyword evidence="7" id="KW-0812">Transmembrane</keyword>
<keyword evidence="5 6" id="KW-0413">Isomerase</keyword>
<dbReference type="RefSeq" id="WP_006526359.1">
    <property type="nucleotide sequence ID" value="NZ_AP028934.1"/>
</dbReference>
<keyword evidence="7" id="KW-1133">Transmembrane helix</keyword>
<feature type="transmembrane region" description="Helical" evidence="7">
    <location>
        <begin position="9"/>
        <end position="27"/>
    </location>
</feature>
<feature type="domain" description="PpiC" evidence="8">
    <location>
        <begin position="154"/>
        <end position="261"/>
    </location>
</feature>
<keyword evidence="3" id="KW-0732">Signal</keyword>
<dbReference type="Proteomes" id="UP000284731">
    <property type="component" value="Unassembled WGS sequence"/>
</dbReference>
<dbReference type="PROSITE" id="PS01096">
    <property type="entry name" value="PPIC_PPIASE_1"/>
    <property type="match status" value="1"/>
</dbReference>
<dbReference type="EMBL" id="QRWX01000002">
    <property type="protein sequence ID" value="RGT55997.1"/>
    <property type="molecule type" value="Genomic_DNA"/>
</dbReference>
<dbReference type="SUPFAM" id="SSF54534">
    <property type="entry name" value="FKBP-like"/>
    <property type="match status" value="1"/>
</dbReference>
<dbReference type="GO" id="GO:0003755">
    <property type="term" value="F:peptidyl-prolyl cis-trans isomerase activity"/>
    <property type="evidence" value="ECO:0007669"/>
    <property type="project" value="UniProtKB-KW"/>
</dbReference>
<sequence>MGKFLKKNWFVMLVVAVFLTISVYYIYDTNKGKLKGKQTNGEDVVYSIDDNDTTASEFYETLFRTNGSSAQLTLFKRAIADASISTTNEIKDAAAKQAESIIANYKNSYGNNYEAKLLSDMSSTGYTDLEEYLIQQQKVNQLTAEYAKQHFDELKIRQVSYILVKFTDRNNPTAEPTEDEAARMKAVDDELAAGDDFATVASKHSEDTSTSVNGGVLGVIDKNTSTLDAAFLEASLALNEGEVSKWVRSSNFGYFKIIANATTQAKLEEVAGDNPYLTLVQNYDTTLSNQALWAKAEELGIDFKGNDELENSIKKAMGIKTESEETK</sequence>
<gene>
    <name evidence="9" type="ORF">DWX20_04095</name>
</gene>
<evidence type="ECO:0000313" key="9">
    <source>
        <dbReference type="EMBL" id="RGT55997.1"/>
    </source>
</evidence>
<evidence type="ECO:0000313" key="10">
    <source>
        <dbReference type="Proteomes" id="UP000284731"/>
    </source>
</evidence>
<dbReference type="EC" id="5.2.1.8" evidence="2"/>
<dbReference type="GeneID" id="89620022"/>
<reference evidence="9 10" key="1">
    <citation type="submission" date="2018-08" db="EMBL/GenBank/DDBJ databases">
        <title>A genome reference for cultivated species of the human gut microbiota.</title>
        <authorList>
            <person name="Zou Y."/>
            <person name="Xue W."/>
            <person name="Luo G."/>
        </authorList>
    </citation>
    <scope>NUCLEOTIDE SEQUENCE [LARGE SCALE GENOMIC DNA]</scope>
    <source>
        <strain evidence="9 10">AF18-46</strain>
    </source>
</reference>
<evidence type="ECO:0000256" key="6">
    <source>
        <dbReference type="PROSITE-ProRule" id="PRU00278"/>
    </source>
</evidence>
<evidence type="ECO:0000256" key="1">
    <source>
        <dbReference type="ARBA" id="ARBA00000971"/>
    </source>
</evidence>
<dbReference type="InterPro" id="IPR023058">
    <property type="entry name" value="PPIase_PpiC_CS"/>
</dbReference>
<evidence type="ECO:0000256" key="2">
    <source>
        <dbReference type="ARBA" id="ARBA00013194"/>
    </source>
</evidence>
<evidence type="ECO:0000256" key="3">
    <source>
        <dbReference type="ARBA" id="ARBA00022729"/>
    </source>
</evidence>
<comment type="catalytic activity">
    <reaction evidence="1">
        <text>[protein]-peptidylproline (omega=180) = [protein]-peptidylproline (omega=0)</text>
        <dbReference type="Rhea" id="RHEA:16237"/>
        <dbReference type="Rhea" id="RHEA-COMP:10747"/>
        <dbReference type="Rhea" id="RHEA-COMP:10748"/>
        <dbReference type="ChEBI" id="CHEBI:83833"/>
        <dbReference type="ChEBI" id="CHEBI:83834"/>
        <dbReference type="EC" id="5.2.1.8"/>
    </reaction>
</comment>
<protein>
    <recommendedName>
        <fullName evidence="2">peptidylprolyl isomerase</fullName>
        <ecNumber evidence="2">5.2.1.8</ecNumber>
    </recommendedName>
</protein>
<evidence type="ECO:0000256" key="4">
    <source>
        <dbReference type="ARBA" id="ARBA00023110"/>
    </source>
</evidence>
<dbReference type="Pfam" id="PF00639">
    <property type="entry name" value="Rotamase"/>
    <property type="match status" value="1"/>
</dbReference>
<keyword evidence="7" id="KW-0472">Membrane</keyword>
<organism evidence="9 10">
    <name type="scientific">Solobacterium moorei</name>
    <dbReference type="NCBI Taxonomy" id="102148"/>
    <lineage>
        <taxon>Bacteria</taxon>
        <taxon>Bacillati</taxon>
        <taxon>Bacillota</taxon>
        <taxon>Erysipelotrichia</taxon>
        <taxon>Erysipelotrichales</taxon>
        <taxon>Erysipelotrichaceae</taxon>
        <taxon>Solobacterium</taxon>
    </lineage>
</organism>
<dbReference type="Gene3D" id="3.10.50.40">
    <property type="match status" value="1"/>
</dbReference>
<dbReference type="PANTHER" id="PTHR47245">
    <property type="entry name" value="PEPTIDYLPROLYL ISOMERASE"/>
    <property type="match status" value="1"/>
</dbReference>
<evidence type="ECO:0000259" key="8">
    <source>
        <dbReference type="PROSITE" id="PS50198"/>
    </source>
</evidence>
<dbReference type="InterPro" id="IPR050245">
    <property type="entry name" value="PrsA_foldase"/>
</dbReference>